<feature type="region of interest" description="Disordered" evidence="6">
    <location>
        <begin position="1"/>
        <end position="31"/>
    </location>
</feature>
<evidence type="ECO:0000256" key="1">
    <source>
        <dbReference type="ARBA" id="ARBA00022553"/>
    </source>
</evidence>
<dbReference type="SMART" id="SM00448">
    <property type="entry name" value="REC"/>
    <property type="match status" value="1"/>
</dbReference>
<dbReference type="InterPro" id="IPR001789">
    <property type="entry name" value="Sig_transdc_resp-reg_receiver"/>
</dbReference>
<evidence type="ECO:0000256" key="5">
    <source>
        <dbReference type="PROSITE-ProRule" id="PRU00169"/>
    </source>
</evidence>
<dbReference type="InterPro" id="IPR058245">
    <property type="entry name" value="NreC/VraR/RcsB-like_REC"/>
</dbReference>
<protein>
    <submittedName>
        <fullName evidence="9">Response regulator transcription factor</fullName>
    </submittedName>
</protein>
<feature type="compositionally biased region" description="Low complexity" evidence="6">
    <location>
        <begin position="13"/>
        <end position="27"/>
    </location>
</feature>
<dbReference type="Pfam" id="PF00072">
    <property type="entry name" value="Response_reg"/>
    <property type="match status" value="1"/>
</dbReference>
<dbReference type="SUPFAM" id="SSF52172">
    <property type="entry name" value="CheY-like"/>
    <property type="match status" value="1"/>
</dbReference>
<dbReference type="SMART" id="SM00421">
    <property type="entry name" value="HTH_LUXR"/>
    <property type="match status" value="1"/>
</dbReference>
<dbReference type="InterPro" id="IPR039420">
    <property type="entry name" value="WalR-like"/>
</dbReference>
<evidence type="ECO:0000256" key="6">
    <source>
        <dbReference type="SAM" id="MobiDB-lite"/>
    </source>
</evidence>
<evidence type="ECO:0000313" key="9">
    <source>
        <dbReference type="EMBL" id="NUU29892.1"/>
    </source>
</evidence>
<dbReference type="PRINTS" id="PR00038">
    <property type="entry name" value="HTHLUXR"/>
</dbReference>
<dbReference type="Pfam" id="PF00196">
    <property type="entry name" value="GerE"/>
    <property type="match status" value="1"/>
</dbReference>
<dbReference type="InterPro" id="IPR016032">
    <property type="entry name" value="Sig_transdc_resp-reg_C-effctor"/>
</dbReference>
<dbReference type="CDD" id="cd06170">
    <property type="entry name" value="LuxR_C_like"/>
    <property type="match status" value="1"/>
</dbReference>
<keyword evidence="2" id="KW-0805">Transcription regulation</keyword>
<dbReference type="PANTHER" id="PTHR43214:SF24">
    <property type="entry name" value="TRANSCRIPTIONAL REGULATORY PROTEIN NARL-RELATED"/>
    <property type="match status" value="1"/>
</dbReference>
<accession>A0A850E2P0</accession>
<evidence type="ECO:0000256" key="3">
    <source>
        <dbReference type="ARBA" id="ARBA00023125"/>
    </source>
</evidence>
<dbReference type="PROSITE" id="PS50110">
    <property type="entry name" value="RESPONSE_REGULATORY"/>
    <property type="match status" value="1"/>
</dbReference>
<feature type="domain" description="Response regulatory" evidence="8">
    <location>
        <begin position="35"/>
        <end position="153"/>
    </location>
</feature>
<feature type="domain" description="HTH luxR-type" evidence="7">
    <location>
        <begin position="180"/>
        <end position="245"/>
    </location>
</feature>
<feature type="compositionally biased region" description="Pro residues" evidence="6">
    <location>
        <begin position="1"/>
        <end position="12"/>
    </location>
</feature>
<gene>
    <name evidence="9" type="ORF">HP467_17515</name>
</gene>
<dbReference type="InterPro" id="IPR000792">
    <property type="entry name" value="Tscrpt_reg_LuxR_C"/>
</dbReference>
<evidence type="ECO:0000256" key="4">
    <source>
        <dbReference type="ARBA" id="ARBA00023163"/>
    </source>
</evidence>
<dbReference type="AlphaFoldDB" id="A0A850E2P0"/>
<dbReference type="Proteomes" id="UP000539146">
    <property type="component" value="Unassembled WGS sequence"/>
</dbReference>
<evidence type="ECO:0000313" key="10">
    <source>
        <dbReference type="Proteomes" id="UP000539146"/>
    </source>
</evidence>
<organism evidence="9 10">
    <name type="scientific">Curtobacterium citreum</name>
    <dbReference type="NCBI Taxonomy" id="2036"/>
    <lineage>
        <taxon>Bacteria</taxon>
        <taxon>Bacillati</taxon>
        <taxon>Actinomycetota</taxon>
        <taxon>Actinomycetes</taxon>
        <taxon>Micrococcales</taxon>
        <taxon>Microbacteriaceae</taxon>
        <taxon>Curtobacterium</taxon>
    </lineage>
</organism>
<keyword evidence="4" id="KW-0804">Transcription</keyword>
<keyword evidence="1 5" id="KW-0597">Phosphoprotein</keyword>
<dbReference type="PANTHER" id="PTHR43214">
    <property type="entry name" value="TWO-COMPONENT RESPONSE REGULATOR"/>
    <property type="match status" value="1"/>
</dbReference>
<dbReference type="PROSITE" id="PS50043">
    <property type="entry name" value="HTH_LUXR_2"/>
    <property type="match status" value="1"/>
</dbReference>
<keyword evidence="3" id="KW-0238">DNA-binding</keyword>
<dbReference type="CDD" id="cd17535">
    <property type="entry name" value="REC_NarL-like"/>
    <property type="match status" value="1"/>
</dbReference>
<feature type="modified residue" description="4-aspartylphosphate" evidence="5">
    <location>
        <position position="86"/>
    </location>
</feature>
<dbReference type="GO" id="GO:0000160">
    <property type="term" value="P:phosphorelay signal transduction system"/>
    <property type="evidence" value="ECO:0007669"/>
    <property type="project" value="InterPro"/>
</dbReference>
<evidence type="ECO:0000259" key="8">
    <source>
        <dbReference type="PROSITE" id="PS50110"/>
    </source>
</evidence>
<evidence type="ECO:0000259" key="7">
    <source>
        <dbReference type="PROSITE" id="PS50043"/>
    </source>
</evidence>
<sequence>MTDPSPAGPSPAGPTSAGSTSAGPTPADDGGEQIRVLLVDDQVLVRAGLRALVDAEPGMTVVGDAGDGDAAVDAVRRERPDVVLMDIRMPGSDGLEATRRIAADPELDSVHVVVLTTFEEDAYVFEAIRGGAAGFLVKDTEPAELLRAIRTVHAGESLLSPGATRSLVAAYAAHAKPSALAPSLDVLTERERQVMQLVALGLTNAEIAERLFVSPMTTKTHVSRTMIKLGARDRAQLVVFAYETGLATPGWQP</sequence>
<dbReference type="SUPFAM" id="SSF46894">
    <property type="entry name" value="C-terminal effector domain of the bipartite response regulators"/>
    <property type="match status" value="1"/>
</dbReference>
<dbReference type="InterPro" id="IPR011006">
    <property type="entry name" value="CheY-like_superfamily"/>
</dbReference>
<dbReference type="GO" id="GO:0003677">
    <property type="term" value="F:DNA binding"/>
    <property type="evidence" value="ECO:0007669"/>
    <property type="project" value="UniProtKB-KW"/>
</dbReference>
<dbReference type="GO" id="GO:0006355">
    <property type="term" value="P:regulation of DNA-templated transcription"/>
    <property type="evidence" value="ECO:0007669"/>
    <property type="project" value="InterPro"/>
</dbReference>
<dbReference type="RefSeq" id="WP_175326973.1">
    <property type="nucleotide sequence ID" value="NZ_BAAAWP010000001.1"/>
</dbReference>
<dbReference type="Gene3D" id="3.40.50.2300">
    <property type="match status" value="1"/>
</dbReference>
<evidence type="ECO:0000256" key="2">
    <source>
        <dbReference type="ARBA" id="ARBA00023015"/>
    </source>
</evidence>
<comment type="caution">
    <text evidence="9">The sequence shown here is derived from an EMBL/GenBank/DDBJ whole genome shotgun (WGS) entry which is preliminary data.</text>
</comment>
<reference evidence="9 10" key="1">
    <citation type="submission" date="2020-05" db="EMBL/GenBank/DDBJ databases">
        <title>Genome Sequencing of Type Strains.</title>
        <authorList>
            <person name="Lemaire J.F."/>
            <person name="Inderbitzin P."/>
            <person name="Gregorio O.A."/>
            <person name="Collins S.B."/>
            <person name="Wespe N."/>
            <person name="Knight-Connoni V."/>
        </authorList>
    </citation>
    <scope>NUCLEOTIDE SEQUENCE [LARGE SCALE GENOMIC DNA]</scope>
    <source>
        <strain evidence="9 10">DSM 20512</strain>
    </source>
</reference>
<dbReference type="EMBL" id="JABMCG010000126">
    <property type="protein sequence ID" value="NUU29892.1"/>
    <property type="molecule type" value="Genomic_DNA"/>
</dbReference>
<name>A0A850E2P0_9MICO</name>
<proteinExistence type="predicted"/>